<comment type="caution">
    <text evidence="1">The sequence shown here is derived from an EMBL/GenBank/DDBJ whole genome shotgun (WGS) entry which is preliminary data.</text>
</comment>
<dbReference type="AlphaFoldDB" id="A0A9Q1ISG3"/>
<keyword evidence="2" id="KW-1185">Reference proteome</keyword>
<dbReference type="EMBL" id="JAINUF010000008">
    <property type="protein sequence ID" value="KAJ8351730.1"/>
    <property type="molecule type" value="Genomic_DNA"/>
</dbReference>
<gene>
    <name evidence="1" type="ORF">SKAU_G00232060</name>
</gene>
<dbReference type="Proteomes" id="UP001152622">
    <property type="component" value="Chromosome 8"/>
</dbReference>
<proteinExistence type="predicted"/>
<evidence type="ECO:0000313" key="1">
    <source>
        <dbReference type="EMBL" id="KAJ8351730.1"/>
    </source>
</evidence>
<name>A0A9Q1ISG3_SYNKA</name>
<sequence length="77" mass="7557">MATGGGPQSTQVASSTLTPLSVDGFGGLVCQAALSPARFAIGRPDVVQTRGSDAAGLGCVAGEVAKHFEGAHTESVT</sequence>
<evidence type="ECO:0000313" key="2">
    <source>
        <dbReference type="Proteomes" id="UP001152622"/>
    </source>
</evidence>
<protein>
    <submittedName>
        <fullName evidence="1">Uncharacterized protein</fullName>
    </submittedName>
</protein>
<accession>A0A9Q1ISG3</accession>
<organism evidence="1 2">
    <name type="scientific">Synaphobranchus kaupii</name>
    <name type="common">Kaup's arrowtooth eel</name>
    <dbReference type="NCBI Taxonomy" id="118154"/>
    <lineage>
        <taxon>Eukaryota</taxon>
        <taxon>Metazoa</taxon>
        <taxon>Chordata</taxon>
        <taxon>Craniata</taxon>
        <taxon>Vertebrata</taxon>
        <taxon>Euteleostomi</taxon>
        <taxon>Actinopterygii</taxon>
        <taxon>Neopterygii</taxon>
        <taxon>Teleostei</taxon>
        <taxon>Anguilliformes</taxon>
        <taxon>Synaphobranchidae</taxon>
        <taxon>Synaphobranchus</taxon>
    </lineage>
</organism>
<reference evidence="1" key="1">
    <citation type="journal article" date="2023" name="Science">
        <title>Genome structures resolve the early diversification of teleost fishes.</title>
        <authorList>
            <person name="Parey E."/>
            <person name="Louis A."/>
            <person name="Montfort J."/>
            <person name="Bouchez O."/>
            <person name="Roques C."/>
            <person name="Iampietro C."/>
            <person name="Lluch J."/>
            <person name="Castinel A."/>
            <person name="Donnadieu C."/>
            <person name="Desvignes T."/>
            <person name="Floi Bucao C."/>
            <person name="Jouanno E."/>
            <person name="Wen M."/>
            <person name="Mejri S."/>
            <person name="Dirks R."/>
            <person name="Jansen H."/>
            <person name="Henkel C."/>
            <person name="Chen W.J."/>
            <person name="Zahm M."/>
            <person name="Cabau C."/>
            <person name="Klopp C."/>
            <person name="Thompson A.W."/>
            <person name="Robinson-Rechavi M."/>
            <person name="Braasch I."/>
            <person name="Lecointre G."/>
            <person name="Bobe J."/>
            <person name="Postlethwait J.H."/>
            <person name="Berthelot C."/>
            <person name="Roest Crollius H."/>
            <person name="Guiguen Y."/>
        </authorList>
    </citation>
    <scope>NUCLEOTIDE SEQUENCE</scope>
    <source>
        <strain evidence="1">WJC10195</strain>
    </source>
</reference>